<dbReference type="InterPro" id="IPR018484">
    <property type="entry name" value="FGGY_N"/>
</dbReference>
<evidence type="ECO:0000313" key="10">
    <source>
        <dbReference type="EMBL" id="EMR00198.1"/>
    </source>
</evidence>
<comment type="caution">
    <text evidence="10">The sequence shown here is derived from an EMBL/GenBank/DDBJ whole genome shotgun (WGS) entry which is preliminary data.</text>
</comment>
<gene>
    <name evidence="10" type="primary">rhaB</name>
    <name evidence="10" type="ORF">ADIAG_00205</name>
</gene>
<evidence type="ECO:0000256" key="3">
    <source>
        <dbReference type="ARBA" id="ARBA00022679"/>
    </source>
</evidence>
<comment type="similarity">
    <text evidence="1">Belongs to the FGGY kinase family.</text>
</comment>
<dbReference type="GO" id="GO:0008993">
    <property type="term" value="F:rhamnulokinase activity"/>
    <property type="evidence" value="ECO:0007669"/>
    <property type="project" value="UniProtKB-EC"/>
</dbReference>
<evidence type="ECO:0000256" key="2">
    <source>
        <dbReference type="ARBA" id="ARBA00022629"/>
    </source>
</evidence>
<dbReference type="InterPro" id="IPR013449">
    <property type="entry name" value="Rhamnulokinase"/>
</dbReference>
<sequence length="483" mass="51217">MDSKNSHSTQQAGPLVFDVPQPDDLDEIFGIASGAHPLSDFEEDAAPEALAWDLDELWAKIRHGLGLAFARRPDIASIGVDSWAVDYALLREGHRLGQVRHYRDPRNERAVEHLELTFARSELFSRNGLQFLPFNTIYQLEAERADGRLARADTLLLVPDYINWLLTGVLGAERTNASTTGLLDARTGAWDPELANHLGVAGTLPQLVEPGSTVGTLRPELAAEFGAPGSVDVIAVASHDTASAVAAAPLTTGHSAYVSCGTWGLVGVELPAPVLTEDARLGGFTNEIGLDSTVRLLKNVTGTWLLSESIRYWNQNAAPDGQITLESLLPAAAALESPGILIDPAAERFLAPGDVPGRICAAVLEAGGTEPESREQVLRIILESLAASFAAQAFSAAGLGGFTPDAIHLVGGGSQSELLCQLTADKSGVEVVAGPVECTALGNVLVQLRAHGGEDWDMGRMRQLVRNSVQLQYFAPRGAGPIA</sequence>
<proteinExistence type="inferred from homology"/>
<dbReference type="STRING" id="1276920.ADIAG_00205"/>
<feature type="domain" description="Carbohydrate kinase FGGY N-terminal" evidence="8">
    <location>
        <begin position="47"/>
        <end position="244"/>
    </location>
</feature>
<accession>M7MUS4</accession>
<name>M7MUS4_9MICC</name>
<dbReference type="Gene3D" id="3.30.420.40">
    <property type="match status" value="2"/>
</dbReference>
<dbReference type="GO" id="GO:0005524">
    <property type="term" value="F:ATP binding"/>
    <property type="evidence" value="ECO:0007669"/>
    <property type="project" value="UniProtKB-KW"/>
</dbReference>
<keyword evidence="4" id="KW-0547">Nucleotide-binding</keyword>
<dbReference type="EMBL" id="AOCK01000001">
    <property type="protein sequence ID" value="EMR00198.1"/>
    <property type="molecule type" value="Genomic_DNA"/>
</dbReference>
<dbReference type="PANTHER" id="PTHR43095">
    <property type="entry name" value="SUGAR KINASE"/>
    <property type="match status" value="1"/>
</dbReference>
<keyword evidence="5 10" id="KW-0418">Kinase</keyword>
<evidence type="ECO:0000256" key="4">
    <source>
        <dbReference type="ARBA" id="ARBA00022741"/>
    </source>
</evidence>
<evidence type="ECO:0000313" key="11">
    <source>
        <dbReference type="Proteomes" id="UP000012015"/>
    </source>
</evidence>
<dbReference type="PATRIC" id="fig|1276920.7.peg.201"/>
<organism evidence="10 11">
    <name type="scientific">Paeniglutamicibacter gangotriensis Lz1y</name>
    <dbReference type="NCBI Taxonomy" id="1276920"/>
    <lineage>
        <taxon>Bacteria</taxon>
        <taxon>Bacillati</taxon>
        <taxon>Actinomycetota</taxon>
        <taxon>Actinomycetes</taxon>
        <taxon>Micrococcales</taxon>
        <taxon>Micrococcaceae</taxon>
        <taxon>Paeniglutamicibacter</taxon>
    </lineage>
</organism>
<dbReference type="Pfam" id="PF00370">
    <property type="entry name" value="FGGY_N"/>
    <property type="match status" value="1"/>
</dbReference>
<keyword evidence="11" id="KW-1185">Reference proteome</keyword>
<keyword evidence="3 10" id="KW-0808">Transferase</keyword>
<dbReference type="AlphaFoldDB" id="M7MUS4"/>
<keyword evidence="7" id="KW-0684">Rhamnose metabolism</keyword>
<dbReference type="Proteomes" id="UP000012015">
    <property type="component" value="Unassembled WGS sequence"/>
</dbReference>
<dbReference type="InterPro" id="IPR018485">
    <property type="entry name" value="FGGY_C"/>
</dbReference>
<dbReference type="GO" id="GO:0042732">
    <property type="term" value="P:D-xylose metabolic process"/>
    <property type="evidence" value="ECO:0007669"/>
    <property type="project" value="UniProtKB-KW"/>
</dbReference>
<keyword evidence="6" id="KW-0067">ATP-binding</keyword>
<protein>
    <submittedName>
        <fullName evidence="10">Rhamnulokinase</fullName>
        <ecNumber evidence="10">2.7.1.5</ecNumber>
    </submittedName>
</protein>
<evidence type="ECO:0000256" key="5">
    <source>
        <dbReference type="ARBA" id="ARBA00022777"/>
    </source>
</evidence>
<evidence type="ECO:0000256" key="7">
    <source>
        <dbReference type="ARBA" id="ARBA00023308"/>
    </source>
</evidence>
<evidence type="ECO:0000256" key="6">
    <source>
        <dbReference type="ARBA" id="ARBA00022840"/>
    </source>
</evidence>
<dbReference type="Pfam" id="PF02782">
    <property type="entry name" value="FGGY_C"/>
    <property type="match status" value="1"/>
</dbReference>
<dbReference type="GO" id="GO:0019301">
    <property type="term" value="P:rhamnose catabolic process"/>
    <property type="evidence" value="ECO:0007669"/>
    <property type="project" value="InterPro"/>
</dbReference>
<reference evidence="10 11" key="1">
    <citation type="journal article" date="2013" name="Genome Announc.">
        <title>Draft Genome Sequence of Arthrobacter gangotriensis Strain Lz1yT, Isolated from a Penguin Rookery Soil Sample Collected in Antarctica, near the Indian Station Dakshin Gangotri.</title>
        <authorList>
            <person name="Shivaji S."/>
            <person name="Ara S."/>
            <person name="Bandi S."/>
            <person name="Singh A."/>
            <person name="Kumar Pinnaka A."/>
        </authorList>
    </citation>
    <scope>NUCLEOTIDE SEQUENCE [LARGE SCALE GENOMIC DNA]</scope>
    <source>
        <strain evidence="10 11">Lz1y</strain>
    </source>
</reference>
<evidence type="ECO:0000259" key="9">
    <source>
        <dbReference type="Pfam" id="PF02782"/>
    </source>
</evidence>
<dbReference type="RefSeq" id="WP_007269412.1">
    <property type="nucleotide sequence ID" value="NZ_AOCK01000001.1"/>
</dbReference>
<evidence type="ECO:0000256" key="1">
    <source>
        <dbReference type="ARBA" id="ARBA00009156"/>
    </source>
</evidence>
<dbReference type="EC" id="2.7.1.5" evidence="10"/>
<dbReference type="PANTHER" id="PTHR43095:SF5">
    <property type="entry name" value="XYLULOSE KINASE"/>
    <property type="match status" value="1"/>
</dbReference>
<keyword evidence="2" id="KW-0859">Xylose metabolism</keyword>
<evidence type="ECO:0000259" key="8">
    <source>
        <dbReference type="Pfam" id="PF00370"/>
    </source>
</evidence>
<dbReference type="InterPro" id="IPR043129">
    <property type="entry name" value="ATPase_NBD"/>
</dbReference>
<dbReference type="eggNOG" id="COG1070">
    <property type="taxonomic scope" value="Bacteria"/>
</dbReference>
<dbReference type="SUPFAM" id="SSF53067">
    <property type="entry name" value="Actin-like ATPase domain"/>
    <property type="match status" value="2"/>
</dbReference>
<feature type="domain" description="Carbohydrate kinase FGGY C-terminal" evidence="9">
    <location>
        <begin position="256"/>
        <end position="450"/>
    </location>
</feature>
<keyword evidence="2" id="KW-0119">Carbohydrate metabolism</keyword>
<dbReference type="InterPro" id="IPR050406">
    <property type="entry name" value="FGGY_Carb_Kinase"/>
</dbReference>
<dbReference type="CDD" id="cd07771">
    <property type="entry name" value="ASKHA_NBD_FGGY_RhaB-like"/>
    <property type="match status" value="1"/>
</dbReference>